<keyword evidence="3" id="KW-1185">Reference proteome</keyword>
<sequence length="2270" mass="243223">MAEQGCISQCILALMKNVPGGRGTEASAALSSPFCADGSRNISSSSTPGGEAQISPAVTPDSPSNLPVDPPLCGKGAPVFLPVKKEDRPQPEGASCDMAAGNATAGSVALSECGQVMMEQAPKAGTSRPQSLGESPGTDILDTRIVMGEETRCLGGADDAAGAAAQDSPGPPEPGVSEAGSSEETSDTEDQALVACEGLQEAPPTPVARDFGNRHACTSMSPPGLLKHQEPAAAGVSPLSQGEPMADVPSPSPTLAKDLPAELAEHRCGLDPELYFTAPSTPIQTAFPHLRQPPFSKDSLSEEQNDLDSEGLCSPPTSPSGSYITAEGGSWTSSGTASTSPSCSPNLLAESEAMEAPTADSEALSELELPEGEPKPSGESCPPLVLEGEVAFSALSPSPFVPSSFPAEDDSGGEDEEQVTPEEEEEEEEEEEDRDCEMTPLKPLPQKLEQAYPSWPPNGDDSEDEADLSFSALEDHERFTVEGLPSYKAEEVAVGSEACPLACPLGAMSGPPSELRGVFGVSPSEAGAPGGVQREPPASSPDDGVESAESDQMISALLLPFHGSLLFEAESMEITLFPQGEVVENDALYGVEDDDSTSVSFLHSLSETSINEGADESFAYQDDTSQSSDSASYDGEDGGQPYSAEQYAVVTDTAVSSKEDLESGPSHLGSESEMETSSDAYNTDEDAVPATGEQHLQTEGGPEEKDSFQGKPEEEGMTQEDPMKSPSSFEATAVSRLQGRPELESPGGSSRSSSISHTGQEQESLLEQDSAVASEDLSPTSQYEKEEEPLKEMVPTHVSPEHLPHQDVQPTNPESGVSDCGECLIACFDTDEELDNQPPLTNAAEVSLSVGHLAEEWIGQVCAGSVIPLEWNPKACPVQFEDLEAMDVNDSSAFDIGARLKESEKRLLELLDQDGATGRSSAEPEQGDGEMLDTSSEKEVPFVSLLESEVAILEQPEVIRADTETTEDSLIACLDSEDELEEASSLDQMNNNEDRVMVTFSEAKSDSHSLLALSSTPENILAADNEVLLEAGAPLPQESSLFHPEVEEAAELQSWSLCGTQNSSTDPEIGHFSNEEAAVVDDTTTPNLSELCLETGEAGTVNGRETQESEHYPMPAQVEMGSHADETSEENLDKAKDLLDLSREELTETDDNSQNVVEELEEHRQGLSEEGDADQSWETPSEEDASELESEECSKADFIAEIPSVEDAVEVGDQLESSCLTADATEQLESEILVTQQVDTHNLAIQHSSLKDNNMNVLQEEEVEDFMDNINTTDDPALFATSEEIMGHQEEMGEMIEQVGYPDSEDRKESTEWPQIGGMVTLEPPLVPRDDELVIQQGTAAQSNRECGESTESPLDVKDFHLLDTDSGAVEAAPDILPAEKIDQTLSSNTADDLPEKHPQVQKKTFAQALLQGLLPILETGHTLQEKDLDATLLPPEVLEDSPSYSHMDSSFLTATEDVSNETTVLAPTPDSGREEFMTPEQTWGSQGIVVEESHPPQELEAVTAELEHLMVEVENVESESLAAPLNCSPAEESSQQSMAVCLHYSALAQPPMATPRHAVAQRDVSPELRNHQQLFFASEDKIYLSELHETQHSLSSRNLEMEQADAAEYLGSIDRDVATASSETFTPESSPTTPSQLEPSGALFQTDVGTSVSASVLADQQQVTSMLQGSFGNLEDRRVEAAHLISSLLVAEAQSLLGSLKENVLESICGEHITEVLEPKYSEEPESPMILGEEAADYEQSWQSCKEAKAEDQAEMEEGGTEKVFPISEGTEMEDPQLQISAPNRAAQPAMEDVVSTPGEDEADVIDGSPTQGLPEELPRLDANSMAEEKTMEVLEVLELEDTELEMTHPRTESLLTESMVLSPSEDALLPLDSPIPLLQASRSVGTSSQETLACPPEQPPPPAPEEAPVSLPPSPRPEFPEVPPLLPLTLPPSPPPEGPVQGPAATSQLIPLTTSPCVEHIPSKETLLLQDPPKPPVEALESARSPGPCQPNQLPSSKDARGRNQLPGNRDSRAKDLVSAREKRAGRGSLPLESSSSEERELETLGEAAGMMLLEEKKPLVGKRVPDTNHKGSSNDSESNEGSIPELEEPNIPVPRTAQTAQAQLTHSLGTGEESISKAKQSRSEKKARKAMSKLGLRQIHGVTRITIRKSKNILFVITKPDVFKSPASDIYIVFGEAKIEDLSQQVHKAAAEKFKVPVEHSPLITETAPTLTIKEESEEEEEVDETGLEVRDIELVMAQANVSRPKAVRALRHNNNDIVNAIMELTM</sequence>
<proteinExistence type="predicted"/>
<feature type="compositionally biased region" description="Acidic residues" evidence="1">
    <location>
        <begin position="672"/>
        <end position="687"/>
    </location>
</feature>
<dbReference type="GO" id="GO:0005854">
    <property type="term" value="C:nascent polypeptide-associated complex"/>
    <property type="evidence" value="ECO:0007669"/>
    <property type="project" value="InterPro"/>
</dbReference>
<feature type="compositionally biased region" description="Low complexity" evidence="1">
    <location>
        <begin position="619"/>
        <end position="633"/>
    </location>
</feature>
<feature type="compositionally biased region" description="Low complexity" evidence="1">
    <location>
        <begin position="2074"/>
        <end position="2085"/>
    </location>
</feature>
<dbReference type="OMA" id="QMNNNED"/>
<feature type="region of interest" description="Disordered" evidence="1">
    <location>
        <begin position="911"/>
        <end position="937"/>
    </location>
</feature>
<feature type="compositionally biased region" description="Low complexity" evidence="1">
    <location>
        <begin position="391"/>
        <end position="406"/>
    </location>
</feature>
<feature type="compositionally biased region" description="Polar residues" evidence="1">
    <location>
        <begin position="1884"/>
        <end position="1893"/>
    </location>
</feature>
<dbReference type="SMART" id="SM01407">
    <property type="entry name" value="NAC"/>
    <property type="match status" value="1"/>
</dbReference>
<dbReference type="InterPro" id="IPR038187">
    <property type="entry name" value="NAC_A/B_dom_sf"/>
</dbReference>
<feature type="compositionally biased region" description="Low complexity" evidence="1">
    <location>
        <begin position="328"/>
        <end position="344"/>
    </location>
</feature>
<dbReference type="InterPro" id="IPR002715">
    <property type="entry name" value="Nas_poly-pep-assoc_cplx_dom"/>
</dbReference>
<feature type="region of interest" description="Disordered" evidence="1">
    <location>
        <begin position="510"/>
        <end position="551"/>
    </location>
</feature>
<dbReference type="InterPro" id="IPR016641">
    <property type="entry name" value="EGD2/NACA0like"/>
</dbReference>
<feature type="compositionally biased region" description="Low complexity" evidence="1">
    <location>
        <begin position="155"/>
        <end position="165"/>
    </location>
</feature>
<gene>
    <name evidence="4" type="primary">LOC103065816</name>
</gene>
<feature type="compositionally biased region" description="Basic and acidic residues" evidence="1">
    <location>
        <begin position="702"/>
        <end position="714"/>
    </location>
</feature>
<dbReference type="InterPro" id="IPR044034">
    <property type="entry name" value="NAC-like_UBA"/>
</dbReference>
<dbReference type="GeneID" id="103065816"/>
<evidence type="ECO:0000259" key="2">
    <source>
        <dbReference type="PROSITE" id="PS51151"/>
    </source>
</evidence>
<feature type="compositionally biased region" description="Acidic residues" evidence="1">
    <location>
        <begin position="407"/>
        <end position="435"/>
    </location>
</feature>
<organism evidence="3 4">
    <name type="scientific">Python bivittatus</name>
    <name type="common">Burmese python</name>
    <name type="synonym">Python molurus bivittatus</name>
    <dbReference type="NCBI Taxonomy" id="176946"/>
    <lineage>
        <taxon>Eukaryota</taxon>
        <taxon>Metazoa</taxon>
        <taxon>Chordata</taxon>
        <taxon>Craniata</taxon>
        <taxon>Vertebrata</taxon>
        <taxon>Euteleostomi</taxon>
        <taxon>Lepidosauria</taxon>
        <taxon>Squamata</taxon>
        <taxon>Bifurcata</taxon>
        <taxon>Unidentata</taxon>
        <taxon>Episquamata</taxon>
        <taxon>Toxicofera</taxon>
        <taxon>Serpentes</taxon>
        <taxon>Henophidia</taxon>
        <taxon>Pythonidae</taxon>
        <taxon>Python</taxon>
    </lineage>
</organism>
<dbReference type="KEGG" id="pbi:103065816"/>
<dbReference type="CDD" id="cd14416">
    <property type="entry name" value="UBA_NACAD"/>
    <property type="match status" value="1"/>
</dbReference>
<feature type="compositionally biased region" description="Polar residues" evidence="1">
    <location>
        <begin position="757"/>
        <end position="767"/>
    </location>
</feature>
<feature type="region of interest" description="Disordered" evidence="1">
    <location>
        <begin position="1884"/>
        <end position="2047"/>
    </location>
</feature>
<feature type="compositionally biased region" description="Pro residues" evidence="1">
    <location>
        <begin position="1898"/>
        <end position="1940"/>
    </location>
</feature>
<dbReference type="Pfam" id="PF01849">
    <property type="entry name" value="NAC"/>
    <property type="match status" value="1"/>
</dbReference>
<feature type="compositionally biased region" description="Basic and acidic residues" evidence="1">
    <location>
        <begin position="2012"/>
        <end position="2027"/>
    </location>
</feature>
<protein>
    <submittedName>
        <fullName evidence="4">Uncharacterized protein LOC103065816</fullName>
    </submittedName>
</protein>
<feature type="compositionally biased region" description="Basic and acidic residues" evidence="1">
    <location>
        <begin position="2061"/>
        <end position="2072"/>
    </location>
</feature>
<dbReference type="FunFam" id="2.20.70.30:FF:000002">
    <property type="entry name" value="Nascent polypeptide-associated complex (NAC), alpha subunit"/>
    <property type="match status" value="1"/>
</dbReference>
<dbReference type="OrthoDB" id="3169036at2759"/>
<feature type="compositionally biased region" description="Acidic residues" evidence="1">
    <location>
        <begin position="1169"/>
        <end position="1189"/>
    </location>
</feature>
<reference evidence="4" key="1">
    <citation type="submission" date="2025-08" db="UniProtKB">
        <authorList>
            <consortium name="RefSeq"/>
        </authorList>
    </citation>
    <scope>IDENTIFICATION</scope>
    <source>
        <tissue evidence="4">Liver</tissue>
    </source>
</reference>
<feature type="compositionally biased region" description="Low complexity" evidence="1">
    <location>
        <begin position="745"/>
        <end position="756"/>
    </location>
</feature>
<evidence type="ECO:0000313" key="3">
    <source>
        <dbReference type="Proteomes" id="UP000695026"/>
    </source>
</evidence>
<dbReference type="PROSITE" id="PS51151">
    <property type="entry name" value="NAC_AB"/>
    <property type="match status" value="1"/>
</dbReference>
<dbReference type="Proteomes" id="UP000695026">
    <property type="component" value="Unplaced"/>
</dbReference>
<dbReference type="Gene3D" id="1.10.8.10">
    <property type="entry name" value="DNA helicase RuvA subunit, C-terminal domain"/>
    <property type="match status" value="1"/>
</dbReference>
<dbReference type="Pfam" id="PF19026">
    <property type="entry name" value="UBA_HYPK"/>
    <property type="match status" value="1"/>
</dbReference>
<accession>A0A9F2R0K1</accession>
<name>A0A9F2R0K1_PYTBI</name>
<dbReference type="CDD" id="cd22054">
    <property type="entry name" value="NAC_NACA"/>
    <property type="match status" value="1"/>
</dbReference>
<feature type="region of interest" description="Disordered" evidence="1">
    <location>
        <begin position="610"/>
        <end position="795"/>
    </location>
</feature>
<dbReference type="InterPro" id="IPR041907">
    <property type="entry name" value="NACAD_UBA"/>
</dbReference>
<dbReference type="FunFam" id="1.10.8.10:FF:000006">
    <property type="entry name" value="Putative nascent polypeptide-associated complex subunit alpha"/>
    <property type="match status" value="1"/>
</dbReference>
<feature type="compositionally biased region" description="Polar residues" evidence="1">
    <location>
        <begin position="2099"/>
        <end position="2111"/>
    </location>
</feature>
<evidence type="ECO:0000313" key="4">
    <source>
        <dbReference type="RefSeq" id="XP_007432474.1"/>
    </source>
</evidence>
<feature type="region of interest" description="Disordered" evidence="1">
    <location>
        <begin position="284"/>
        <end position="474"/>
    </location>
</feature>
<feature type="domain" description="NAC-A/B" evidence="2">
    <location>
        <begin position="2124"/>
        <end position="2189"/>
    </location>
</feature>
<feature type="region of interest" description="Disordered" evidence="1">
    <location>
        <begin position="2061"/>
        <end position="2135"/>
    </location>
</feature>
<feature type="region of interest" description="Disordered" evidence="1">
    <location>
        <begin position="1621"/>
        <end position="1641"/>
    </location>
</feature>
<dbReference type="RefSeq" id="XP_007432474.1">
    <property type="nucleotide sequence ID" value="XM_007432412.2"/>
</dbReference>
<feature type="region of interest" description="Disordered" evidence="1">
    <location>
        <begin position="120"/>
        <end position="259"/>
    </location>
</feature>
<dbReference type="PANTHER" id="PTHR21713">
    <property type="entry name" value="NASCENT POLYPEPTIDE ASSOCIATED COMPLEX ALPHA SUBUNIT-RELATED"/>
    <property type="match status" value="1"/>
</dbReference>
<feature type="compositionally biased region" description="Polar residues" evidence="1">
    <location>
        <begin position="1946"/>
        <end position="1958"/>
    </location>
</feature>
<evidence type="ECO:0000256" key="1">
    <source>
        <dbReference type="SAM" id="MobiDB-lite"/>
    </source>
</evidence>
<feature type="region of interest" description="Disordered" evidence="1">
    <location>
        <begin position="37"/>
        <end position="66"/>
    </location>
</feature>
<feature type="compositionally biased region" description="Low complexity" evidence="1">
    <location>
        <begin position="1622"/>
        <end position="1641"/>
    </location>
</feature>
<feature type="region of interest" description="Disordered" evidence="1">
    <location>
        <begin position="1145"/>
        <end position="1189"/>
    </location>
</feature>
<dbReference type="Gene3D" id="2.20.70.30">
    <property type="entry name" value="Nascent polypeptide-associated complex domain"/>
    <property type="match status" value="1"/>
</dbReference>